<organism evidence="1 2">
    <name type="scientific">Echinicola jeungdonensis</name>
    <dbReference type="NCBI Taxonomy" id="709343"/>
    <lineage>
        <taxon>Bacteria</taxon>
        <taxon>Pseudomonadati</taxon>
        <taxon>Bacteroidota</taxon>
        <taxon>Cytophagia</taxon>
        <taxon>Cytophagales</taxon>
        <taxon>Cyclobacteriaceae</taxon>
        <taxon>Echinicola</taxon>
    </lineage>
</organism>
<evidence type="ECO:0000313" key="2">
    <source>
        <dbReference type="Proteomes" id="UP001589654"/>
    </source>
</evidence>
<keyword evidence="2" id="KW-1185">Reference proteome</keyword>
<dbReference type="EMBL" id="JBHMEW010000008">
    <property type="protein sequence ID" value="MFB9210583.1"/>
    <property type="molecule type" value="Genomic_DNA"/>
</dbReference>
<dbReference type="Proteomes" id="UP001589654">
    <property type="component" value="Unassembled WGS sequence"/>
</dbReference>
<comment type="caution">
    <text evidence="1">The sequence shown here is derived from an EMBL/GenBank/DDBJ whole genome shotgun (WGS) entry which is preliminary data.</text>
</comment>
<evidence type="ECO:0000313" key="1">
    <source>
        <dbReference type="EMBL" id="MFB9210583.1"/>
    </source>
</evidence>
<protein>
    <submittedName>
        <fullName evidence="1">Uncharacterized protein</fullName>
    </submittedName>
</protein>
<dbReference type="RefSeq" id="WP_290246833.1">
    <property type="nucleotide sequence ID" value="NZ_JAUFQT010000001.1"/>
</dbReference>
<reference evidence="1 2" key="1">
    <citation type="submission" date="2024-09" db="EMBL/GenBank/DDBJ databases">
        <authorList>
            <person name="Sun Q."/>
            <person name="Mori K."/>
        </authorList>
    </citation>
    <scope>NUCLEOTIDE SEQUENCE [LARGE SCALE GENOMIC DNA]</scope>
    <source>
        <strain evidence="1 2">CECT 7682</strain>
    </source>
</reference>
<proteinExistence type="predicted"/>
<sequence length="194" mass="23056">MTFADDILGRLFPKKQKGLEHRENFRLTEQERKEMLKWYYSEEGQKLFSKIYQNYHLKKTGENTTPELYIYRSPYANGLAIEYDFTFSPETFSCLFFAFGQRIVDLGYERVSLDRIIRDQQGGVSIIEKQYFKPKMTRSRIGQTIKQLYGNVTIEKVTVNQEPKILKILATVYADRMYEDAMPFENFIEVLFDQ</sequence>
<name>A0ABV5J193_9BACT</name>
<gene>
    <name evidence="1" type="ORF">ACFFUR_02095</name>
</gene>
<accession>A0ABV5J193</accession>